<dbReference type="EMBL" id="LYTK01000001">
    <property type="protein sequence ID" value="OBQ71348.1"/>
    <property type="molecule type" value="Genomic_DNA"/>
</dbReference>
<evidence type="ECO:0000313" key="1">
    <source>
        <dbReference type="EMBL" id="OBP77582.1"/>
    </source>
</evidence>
<organism evidence="1 4">
    <name type="scientific">Rhizobium loti</name>
    <name type="common">Mesorhizobium loti</name>
    <dbReference type="NCBI Taxonomy" id="381"/>
    <lineage>
        <taxon>Bacteria</taxon>
        <taxon>Pseudomonadati</taxon>
        <taxon>Pseudomonadota</taxon>
        <taxon>Alphaproteobacteria</taxon>
        <taxon>Hyphomicrobiales</taxon>
        <taxon>Phyllobacteriaceae</taxon>
        <taxon>Mesorhizobium</taxon>
    </lineage>
</organism>
<reference evidence="2 3" key="1">
    <citation type="submission" date="2016-05" db="EMBL/GenBank/DDBJ databases">
        <authorList>
            <person name="Ramsay J.P."/>
        </authorList>
    </citation>
    <scope>NUCLEOTIDE SEQUENCE [LARGE SCALE GENOMIC DNA]</scope>
    <source>
        <strain evidence="2 3">NZP2042</strain>
    </source>
</reference>
<reference evidence="4" key="2">
    <citation type="submission" date="2016-06" db="EMBL/GenBank/DDBJ databases">
        <title>NZP2037 Pacbio-Illumina hybrid assembly.</title>
        <authorList>
            <person name="Ramsay J.P."/>
        </authorList>
    </citation>
    <scope>NUCLEOTIDE SEQUENCE [LARGE SCALE GENOMIC DNA]</scope>
    <source>
        <strain evidence="4">R7ANS::ICEMlSym2042</strain>
    </source>
</reference>
<accession>A0A1A5QUG0</accession>
<evidence type="ECO:0000313" key="4">
    <source>
        <dbReference type="Proteomes" id="UP000093748"/>
    </source>
</evidence>
<sequence>MQRRFSLDASERLLARTTAGRGRGEGLHAKRVGMVIEDLRAGLQQKMCADPAPPHLPFVGDPLGTALTVTLTRAEEMRSPDR</sequence>
<protein>
    <submittedName>
        <fullName evidence="1">Uncharacterized protein</fullName>
    </submittedName>
</protein>
<evidence type="ECO:0000313" key="2">
    <source>
        <dbReference type="EMBL" id="OBQ71348.1"/>
    </source>
</evidence>
<dbReference type="AlphaFoldDB" id="A0A1A5QUG0"/>
<reference evidence="1" key="3">
    <citation type="submission" date="2016-06" db="EMBL/GenBank/DDBJ databases">
        <authorList>
            <person name="Kjaerup R.B."/>
            <person name="Dalgaard T.S."/>
            <person name="Juul-Madsen H.R."/>
        </authorList>
    </citation>
    <scope>NUCLEOTIDE SEQUENCE</scope>
    <source>
        <strain evidence="1">R7ANS::ICEMlSym2042</strain>
    </source>
</reference>
<gene>
    <name evidence="2" type="ORF">A8145_00160</name>
    <name evidence="1" type="ORF">BAE39_16515</name>
</gene>
<proteinExistence type="predicted"/>
<dbReference type="Proteomes" id="UP000093737">
    <property type="component" value="Unassembled WGS sequence"/>
</dbReference>
<dbReference type="Proteomes" id="UP000093748">
    <property type="component" value="Unassembled WGS sequence"/>
</dbReference>
<comment type="caution">
    <text evidence="1">The sequence shown here is derived from an EMBL/GenBank/DDBJ whole genome shotgun (WGS) entry which is preliminary data.</text>
</comment>
<dbReference type="EMBL" id="LZTJ01000012">
    <property type="protein sequence ID" value="OBP77582.1"/>
    <property type="molecule type" value="Genomic_DNA"/>
</dbReference>
<evidence type="ECO:0000313" key="3">
    <source>
        <dbReference type="Proteomes" id="UP000093737"/>
    </source>
</evidence>
<name>A0A1A5QUG0_RHILI</name>